<dbReference type="AlphaFoldDB" id="A0A427A5F7"/>
<gene>
    <name evidence="1" type="ORF">B296_00002229</name>
</gene>
<accession>A0A427A5F7</accession>
<comment type="caution">
    <text evidence="1">The sequence shown here is derived from an EMBL/GenBank/DDBJ whole genome shotgun (WGS) entry which is preliminary data.</text>
</comment>
<organism evidence="1 2">
    <name type="scientific">Ensete ventricosum</name>
    <name type="common">Abyssinian banana</name>
    <name type="synonym">Musa ensete</name>
    <dbReference type="NCBI Taxonomy" id="4639"/>
    <lineage>
        <taxon>Eukaryota</taxon>
        <taxon>Viridiplantae</taxon>
        <taxon>Streptophyta</taxon>
        <taxon>Embryophyta</taxon>
        <taxon>Tracheophyta</taxon>
        <taxon>Spermatophyta</taxon>
        <taxon>Magnoliopsida</taxon>
        <taxon>Liliopsida</taxon>
        <taxon>Zingiberales</taxon>
        <taxon>Musaceae</taxon>
        <taxon>Ensete</taxon>
    </lineage>
</organism>
<reference evidence="1 2" key="1">
    <citation type="journal article" date="2014" name="Agronomy (Basel)">
        <title>A Draft Genome Sequence for Ensete ventricosum, the Drought-Tolerant Tree Against Hunger.</title>
        <authorList>
            <person name="Harrison J."/>
            <person name="Moore K.A."/>
            <person name="Paszkiewicz K."/>
            <person name="Jones T."/>
            <person name="Grant M."/>
            <person name="Ambacheew D."/>
            <person name="Muzemil S."/>
            <person name="Studholme D.J."/>
        </authorList>
    </citation>
    <scope>NUCLEOTIDE SEQUENCE [LARGE SCALE GENOMIC DNA]</scope>
</reference>
<evidence type="ECO:0000313" key="1">
    <source>
        <dbReference type="EMBL" id="RRT71475.1"/>
    </source>
</evidence>
<evidence type="ECO:0000313" key="2">
    <source>
        <dbReference type="Proteomes" id="UP000287651"/>
    </source>
</evidence>
<proteinExistence type="predicted"/>
<name>A0A427A5F7_ENSVE</name>
<dbReference type="Proteomes" id="UP000287651">
    <property type="component" value="Unassembled WGS sequence"/>
</dbReference>
<dbReference type="EMBL" id="AMZH03003697">
    <property type="protein sequence ID" value="RRT71475.1"/>
    <property type="molecule type" value="Genomic_DNA"/>
</dbReference>
<sequence>MILSGIYCSGCCTSCAVRVRSGQIRQPEALGISAELKAKVGCLLQTSCALSFKTMTSSYCSGKCYSSIIEIIFLAIKYLEDVLKTTESGTTLFRVMHYYVWVFHLLTLKLKLKMRMRYYYISVDTWKLQINLRLFTGSNLEAILHEDQL</sequence>
<protein>
    <recommendedName>
        <fullName evidence="3">2Fe-2S ferredoxin-type domain-containing protein</fullName>
    </recommendedName>
</protein>
<evidence type="ECO:0008006" key="3">
    <source>
        <dbReference type="Google" id="ProtNLM"/>
    </source>
</evidence>